<comment type="subcellular location">
    <subcellularLocation>
        <location evidence="1">Secreted</location>
    </subcellularLocation>
</comment>
<keyword evidence="3 4" id="KW-0732">Signal</keyword>
<keyword evidence="2" id="KW-0964">Secreted</keyword>
<reference evidence="6 7" key="1">
    <citation type="submission" date="2015-07" db="EMBL/GenBank/DDBJ databases">
        <title>Genome analysis of myxobacterium Chondromyces crocatus Cm c5 reveals a high potential for natural compound synthesis and the genetic basis for the loss of fruiting body formation.</title>
        <authorList>
            <person name="Zaburannyi N."/>
            <person name="Bunk B."/>
            <person name="Maier J."/>
            <person name="Overmann J."/>
            <person name="Mueller R."/>
        </authorList>
    </citation>
    <scope>NUCLEOTIDE SEQUENCE [LARGE SCALE GENOMIC DNA]</scope>
    <source>
        <strain evidence="6 7">Cm c5</strain>
    </source>
</reference>
<dbReference type="AlphaFoldDB" id="A0A0K1E531"/>
<dbReference type="Pfam" id="PF24517">
    <property type="entry name" value="CBM96"/>
    <property type="match status" value="1"/>
</dbReference>
<dbReference type="NCBIfam" id="NF033679">
    <property type="entry name" value="DNRLRE_dom"/>
    <property type="match status" value="1"/>
</dbReference>
<organism evidence="6 7">
    <name type="scientific">Chondromyces crocatus</name>
    <dbReference type="NCBI Taxonomy" id="52"/>
    <lineage>
        <taxon>Bacteria</taxon>
        <taxon>Pseudomonadati</taxon>
        <taxon>Myxococcota</taxon>
        <taxon>Polyangia</taxon>
        <taxon>Polyangiales</taxon>
        <taxon>Polyangiaceae</taxon>
        <taxon>Chondromyces</taxon>
    </lineage>
</organism>
<feature type="signal peptide" evidence="4">
    <location>
        <begin position="1"/>
        <end position="21"/>
    </location>
</feature>
<evidence type="ECO:0000256" key="2">
    <source>
        <dbReference type="ARBA" id="ARBA00022525"/>
    </source>
</evidence>
<evidence type="ECO:0000313" key="7">
    <source>
        <dbReference type="Proteomes" id="UP000067626"/>
    </source>
</evidence>
<dbReference type="PATRIC" id="fig|52.7.peg.77"/>
<feature type="chain" id="PRO_5005458904" description="Carbohydrate-binding module family 96 domain-containing protein" evidence="4">
    <location>
        <begin position="22"/>
        <end position="335"/>
    </location>
</feature>
<dbReference type="Proteomes" id="UP000067626">
    <property type="component" value="Chromosome"/>
</dbReference>
<feature type="domain" description="Carbohydrate-binding module family 96" evidence="5">
    <location>
        <begin position="63"/>
        <end position="218"/>
    </location>
</feature>
<evidence type="ECO:0000259" key="5">
    <source>
        <dbReference type="Pfam" id="PF24517"/>
    </source>
</evidence>
<gene>
    <name evidence="6" type="ORF">CMC5_000710</name>
</gene>
<keyword evidence="7" id="KW-1185">Reference proteome</keyword>
<dbReference type="KEGG" id="ccro:CMC5_000710"/>
<name>A0A0K1E531_CHOCO</name>
<dbReference type="RefSeq" id="WP_050428542.1">
    <property type="nucleotide sequence ID" value="NZ_CP012159.1"/>
</dbReference>
<evidence type="ECO:0000256" key="4">
    <source>
        <dbReference type="SAM" id="SignalP"/>
    </source>
</evidence>
<dbReference type="STRING" id="52.CMC5_000710"/>
<dbReference type="InterPro" id="IPR055372">
    <property type="entry name" value="CBM96"/>
</dbReference>
<dbReference type="EMBL" id="CP012159">
    <property type="protein sequence ID" value="AKT35959.1"/>
    <property type="molecule type" value="Genomic_DNA"/>
</dbReference>
<accession>A0A0K1E531</accession>
<evidence type="ECO:0000256" key="3">
    <source>
        <dbReference type="ARBA" id="ARBA00022729"/>
    </source>
</evidence>
<proteinExistence type="predicted"/>
<evidence type="ECO:0000313" key="6">
    <source>
        <dbReference type="EMBL" id="AKT35959.1"/>
    </source>
</evidence>
<protein>
    <recommendedName>
        <fullName evidence="5">Carbohydrate-binding module family 96 domain-containing protein</fullName>
    </recommendedName>
</protein>
<evidence type="ECO:0000256" key="1">
    <source>
        <dbReference type="ARBA" id="ARBA00004613"/>
    </source>
</evidence>
<sequence length="335" mass="34944">MNRTTKIICALLSTLTIPACAAGDLSTENFNGEDGVVLSHGPLAQAEQALSTCVDVQRGLFGTVQDAYIAELAPTYNTGSYYVLYTGLSSGEDKRSVLQFDLGFIPADSVIDSATLNISQIYKASNSTVDVHRITAAWSENTVTWNNISSSFDPALAGTINATSGSGVRSVDLTALAQGWVDGDYGNHGVLLKEPLTNKTEFRSSENTTLANRPSLRVCYTAPTCSDGIQNQGETGVDCGGPCSPCASAGVSITAPGEAYGHHGACSGFNGCGDAATCALWACNINGYSNLVSYGAQGPCTGFNNCHLFNSQGSVQYNWGNWCAVSGVSEIVCSN</sequence>
<dbReference type="GO" id="GO:0005576">
    <property type="term" value="C:extracellular region"/>
    <property type="evidence" value="ECO:0007669"/>
    <property type="project" value="UniProtKB-SubCell"/>
</dbReference>